<keyword evidence="7" id="KW-0472">Membrane</keyword>
<dbReference type="GO" id="GO:0030496">
    <property type="term" value="C:midbody"/>
    <property type="evidence" value="ECO:0007669"/>
    <property type="project" value="UniProtKB-SubCell"/>
</dbReference>
<dbReference type="Proteomes" id="UP000694867">
    <property type="component" value="Unplaced"/>
</dbReference>
<dbReference type="PANTHER" id="PTHR15726">
    <property type="entry name" value="RAB11-FAMILY INTERACTING PROTEIN"/>
    <property type="match status" value="1"/>
</dbReference>
<evidence type="ECO:0000313" key="11">
    <source>
        <dbReference type="RefSeq" id="XP_028966891.1"/>
    </source>
</evidence>
<name>A0AAJ7SDS9_9ACAR</name>
<evidence type="ECO:0000256" key="8">
    <source>
        <dbReference type="SAM" id="Coils"/>
    </source>
</evidence>
<sequence length="299" mass="35524">MEMQMSVLSDDLSTNKDLYHRVRQENSSLTQRIHLLEENLRELEVKSDERLRDERRQFTQMIERKDRERSLEVDQHVNKILDLQKEHLETKEELIKLRAVNEQLRQERKVAVEQCAEAQQELQAAKQDNRALQDMTRKEREDNLREKQMSQGIVQELTQKIEELQQSRIKNLVNHDGNPLRERSSSFIQSLPAHYETMEKELERLRLDNRRLKEKNEELEEELMELKVGRGQRLLQDGDPGSQDNNWAAETNNLAMLSKEELLEQLLKLKDTNIHLREYIGTVLSNIIMTNPQVLERKS</sequence>
<comment type="subcellular location">
    <subcellularLocation>
        <location evidence="2">Cleavage furrow</location>
    </subcellularLocation>
    <subcellularLocation>
        <location evidence="1">Midbody</location>
    </subcellularLocation>
    <subcellularLocation>
        <location evidence="3">Recycling endosome membrane</location>
        <topology evidence="3">Peripheral membrane protein</topology>
    </subcellularLocation>
</comment>
<dbReference type="KEGG" id="goe:100898870"/>
<accession>A0AAJ7SDS9</accession>
<evidence type="ECO:0000256" key="5">
    <source>
        <dbReference type="ARBA" id="ARBA00022753"/>
    </source>
</evidence>
<dbReference type="GO" id="GO:0032465">
    <property type="term" value="P:regulation of cytokinesis"/>
    <property type="evidence" value="ECO:0007669"/>
    <property type="project" value="TreeGrafter"/>
</dbReference>
<dbReference type="InterPro" id="IPR051977">
    <property type="entry name" value="Rab11-interacting_regulator"/>
</dbReference>
<keyword evidence="10" id="KW-1185">Reference proteome</keyword>
<dbReference type="Gene3D" id="1.20.5.2440">
    <property type="match status" value="1"/>
</dbReference>
<protein>
    <submittedName>
        <fullName evidence="11">Rab11 family-interacting protein 3</fullName>
    </submittedName>
</protein>
<evidence type="ECO:0000256" key="3">
    <source>
        <dbReference type="ARBA" id="ARBA00004654"/>
    </source>
</evidence>
<dbReference type="InterPro" id="IPR057316">
    <property type="entry name" value="Rab11-FIP3/4_dom"/>
</dbReference>
<dbReference type="Pfam" id="PF25450">
    <property type="entry name" value="Rab11-FIP3"/>
    <property type="match status" value="1"/>
</dbReference>
<evidence type="ECO:0000259" key="9">
    <source>
        <dbReference type="PROSITE" id="PS51511"/>
    </source>
</evidence>
<dbReference type="Pfam" id="PF09457">
    <property type="entry name" value="RBD-FIP"/>
    <property type="match status" value="1"/>
</dbReference>
<evidence type="ECO:0000313" key="10">
    <source>
        <dbReference type="Proteomes" id="UP000694867"/>
    </source>
</evidence>
<reference evidence="11" key="1">
    <citation type="submission" date="2025-08" db="UniProtKB">
        <authorList>
            <consortium name="RefSeq"/>
        </authorList>
    </citation>
    <scope>IDENTIFICATION</scope>
</reference>
<dbReference type="SUPFAM" id="SSF144270">
    <property type="entry name" value="Eferin C-derminal domain-like"/>
    <property type="match status" value="1"/>
</dbReference>
<proteinExistence type="predicted"/>
<dbReference type="GO" id="GO:0032154">
    <property type="term" value="C:cleavage furrow"/>
    <property type="evidence" value="ECO:0007669"/>
    <property type="project" value="UniProtKB-SubCell"/>
</dbReference>
<gene>
    <name evidence="11" type="primary">LOC100898870</name>
</gene>
<feature type="coiled-coil region" evidence="8">
    <location>
        <begin position="195"/>
        <end position="229"/>
    </location>
</feature>
<dbReference type="GO" id="GO:0032456">
    <property type="term" value="P:endocytic recycling"/>
    <property type="evidence" value="ECO:0007669"/>
    <property type="project" value="TreeGrafter"/>
</dbReference>
<dbReference type="GO" id="GO:0030139">
    <property type="term" value="C:endocytic vesicle"/>
    <property type="evidence" value="ECO:0007669"/>
    <property type="project" value="TreeGrafter"/>
</dbReference>
<evidence type="ECO:0000256" key="4">
    <source>
        <dbReference type="ARBA" id="ARBA00022448"/>
    </source>
</evidence>
<dbReference type="AlphaFoldDB" id="A0AAJ7SDS9"/>
<evidence type="ECO:0000256" key="2">
    <source>
        <dbReference type="ARBA" id="ARBA00004626"/>
    </source>
</evidence>
<dbReference type="GeneID" id="100898870"/>
<evidence type="ECO:0000256" key="6">
    <source>
        <dbReference type="ARBA" id="ARBA00023054"/>
    </source>
</evidence>
<dbReference type="GO" id="GO:0055038">
    <property type="term" value="C:recycling endosome membrane"/>
    <property type="evidence" value="ECO:0007669"/>
    <property type="project" value="UniProtKB-SubCell"/>
</dbReference>
<dbReference type="CTD" id="39572"/>
<dbReference type="InterPro" id="IPR037245">
    <property type="entry name" value="FIP-RBD_C_sf"/>
</dbReference>
<evidence type="ECO:0000256" key="7">
    <source>
        <dbReference type="ARBA" id="ARBA00023136"/>
    </source>
</evidence>
<feature type="coiled-coil region" evidence="8">
    <location>
        <begin position="19"/>
        <end position="167"/>
    </location>
</feature>
<organism evidence="10 11">
    <name type="scientific">Galendromus occidentalis</name>
    <name type="common">western predatory mite</name>
    <dbReference type="NCBI Taxonomy" id="34638"/>
    <lineage>
        <taxon>Eukaryota</taxon>
        <taxon>Metazoa</taxon>
        <taxon>Ecdysozoa</taxon>
        <taxon>Arthropoda</taxon>
        <taxon>Chelicerata</taxon>
        <taxon>Arachnida</taxon>
        <taxon>Acari</taxon>
        <taxon>Parasitiformes</taxon>
        <taxon>Mesostigmata</taxon>
        <taxon>Gamasina</taxon>
        <taxon>Phytoseioidea</taxon>
        <taxon>Phytoseiidae</taxon>
        <taxon>Typhlodrominae</taxon>
        <taxon>Galendromus</taxon>
    </lineage>
</organism>
<dbReference type="PROSITE" id="PS51511">
    <property type="entry name" value="FIP_RBD"/>
    <property type="match status" value="1"/>
</dbReference>
<keyword evidence="5" id="KW-0967">Endosome</keyword>
<keyword evidence="6 8" id="KW-0175">Coiled coil</keyword>
<dbReference type="InterPro" id="IPR019018">
    <property type="entry name" value="Rab-bd_FIP-RBD"/>
</dbReference>
<evidence type="ECO:0000256" key="1">
    <source>
        <dbReference type="ARBA" id="ARBA00004214"/>
    </source>
</evidence>
<dbReference type="PANTHER" id="PTHR15726:SF7">
    <property type="entry name" value="NUCLEAR FALLOUT, ISOFORM J"/>
    <property type="match status" value="1"/>
</dbReference>
<feature type="domain" description="FIP-RBD" evidence="9">
    <location>
        <begin position="236"/>
        <end position="298"/>
    </location>
</feature>
<dbReference type="RefSeq" id="XP_028966891.1">
    <property type="nucleotide sequence ID" value="XM_029111058.1"/>
</dbReference>
<keyword evidence="4" id="KW-0813">Transport</keyword>